<accession>A0A9P7J4P1</accession>
<sequence>MVTLRDLPVELWRPILASLVRSPGVLSSDRQDPFSEVRDIVIFLNRDVKTHSALLLVCKVWHNVVIELIHEHLHLTSAEQVAIIANRFEESRRHSIKHPLGTCTRRIDFQLSNPSDQCLNALVRILRCTPNIEILVNSNYYMALNPTFHITPPQAQTRTEIINALLETCSSSLRRIEWTSNEYPSWSDLMHVLQTATGITSLTLANIYGNLTERPSHYLTLPNLKTLVLGDSPSFSHASLGNVPLNAFLTMLAKSPEQLPSLQRLEGFSPFSPDFLRTHGPKRIGIFPISEDPVGVPQAIFSAYIMKPLEDLLCQIDESQLPKLTQVRIRNIGTLANITEHPLFLQRWWKRWDSRGVRFDDKDGRPFNLVSSESDSVHDNVRRP</sequence>
<proteinExistence type="predicted"/>
<dbReference type="EMBL" id="JABBWE010000006">
    <property type="protein sequence ID" value="KAG1802289.1"/>
    <property type="molecule type" value="Genomic_DNA"/>
</dbReference>
<dbReference type="GeneID" id="64605464"/>
<organism evidence="1 2">
    <name type="scientific">Suillus plorans</name>
    <dbReference type="NCBI Taxonomy" id="116603"/>
    <lineage>
        <taxon>Eukaryota</taxon>
        <taxon>Fungi</taxon>
        <taxon>Dikarya</taxon>
        <taxon>Basidiomycota</taxon>
        <taxon>Agaricomycotina</taxon>
        <taxon>Agaricomycetes</taxon>
        <taxon>Agaricomycetidae</taxon>
        <taxon>Boletales</taxon>
        <taxon>Suillineae</taxon>
        <taxon>Suillaceae</taxon>
        <taxon>Suillus</taxon>
    </lineage>
</organism>
<comment type="caution">
    <text evidence="1">The sequence shown here is derived from an EMBL/GenBank/DDBJ whole genome shotgun (WGS) entry which is preliminary data.</text>
</comment>
<evidence type="ECO:0000313" key="2">
    <source>
        <dbReference type="Proteomes" id="UP000719766"/>
    </source>
</evidence>
<protein>
    <submittedName>
        <fullName evidence="1">Uncharacterized protein</fullName>
    </submittedName>
</protein>
<reference evidence="1" key="1">
    <citation type="journal article" date="2020" name="New Phytol.">
        <title>Comparative genomics reveals dynamic genome evolution in host specialist ectomycorrhizal fungi.</title>
        <authorList>
            <person name="Lofgren L.A."/>
            <person name="Nguyen N.H."/>
            <person name="Vilgalys R."/>
            <person name="Ruytinx J."/>
            <person name="Liao H.L."/>
            <person name="Branco S."/>
            <person name="Kuo A."/>
            <person name="LaButti K."/>
            <person name="Lipzen A."/>
            <person name="Andreopoulos W."/>
            <person name="Pangilinan J."/>
            <person name="Riley R."/>
            <person name="Hundley H."/>
            <person name="Na H."/>
            <person name="Barry K."/>
            <person name="Grigoriev I.V."/>
            <person name="Stajich J.E."/>
            <person name="Kennedy P.G."/>
        </authorList>
    </citation>
    <scope>NUCLEOTIDE SEQUENCE</scope>
    <source>
        <strain evidence="1">S12</strain>
    </source>
</reference>
<dbReference type="AlphaFoldDB" id="A0A9P7J4P1"/>
<dbReference type="RefSeq" id="XP_041165481.1">
    <property type="nucleotide sequence ID" value="XM_041311700.1"/>
</dbReference>
<dbReference type="OrthoDB" id="3171058at2759"/>
<dbReference type="Proteomes" id="UP000719766">
    <property type="component" value="Unassembled WGS sequence"/>
</dbReference>
<gene>
    <name evidence="1" type="ORF">HD556DRAFT_811344</name>
</gene>
<keyword evidence="2" id="KW-1185">Reference proteome</keyword>
<evidence type="ECO:0000313" key="1">
    <source>
        <dbReference type="EMBL" id="KAG1802289.1"/>
    </source>
</evidence>
<name>A0A9P7J4P1_9AGAM</name>